<dbReference type="GO" id="GO:0006691">
    <property type="term" value="P:leukotriene metabolic process"/>
    <property type="evidence" value="ECO:0007669"/>
    <property type="project" value="UniProtKB-ARBA"/>
</dbReference>
<organism evidence="6 7">
    <name type="scientific">Rhodospirillum centenum (strain ATCC 51521 / SW)</name>
    <dbReference type="NCBI Taxonomy" id="414684"/>
    <lineage>
        <taxon>Bacteria</taxon>
        <taxon>Pseudomonadati</taxon>
        <taxon>Pseudomonadota</taxon>
        <taxon>Alphaproteobacteria</taxon>
        <taxon>Rhodospirillales</taxon>
        <taxon>Rhodospirillaceae</taxon>
        <taxon>Rhodospirillum</taxon>
    </lineage>
</organism>
<feature type="transmembrane region" description="Helical" evidence="5">
    <location>
        <begin position="112"/>
        <end position="134"/>
    </location>
</feature>
<dbReference type="GO" id="GO:0004364">
    <property type="term" value="F:glutathione transferase activity"/>
    <property type="evidence" value="ECO:0007669"/>
    <property type="project" value="TreeGrafter"/>
</dbReference>
<evidence type="ECO:0000256" key="4">
    <source>
        <dbReference type="ARBA" id="ARBA00023136"/>
    </source>
</evidence>
<protein>
    <submittedName>
        <fullName evidence="6">MAPEG family protein</fullName>
    </submittedName>
</protein>
<dbReference type="Pfam" id="PF01124">
    <property type="entry name" value="MAPEG"/>
    <property type="match status" value="1"/>
</dbReference>
<keyword evidence="4 5" id="KW-0472">Membrane</keyword>
<dbReference type="InterPro" id="IPR023352">
    <property type="entry name" value="MAPEG-like_dom_sf"/>
</dbReference>
<dbReference type="GO" id="GO:0004602">
    <property type="term" value="F:glutathione peroxidase activity"/>
    <property type="evidence" value="ECO:0007669"/>
    <property type="project" value="TreeGrafter"/>
</dbReference>
<proteinExistence type="predicted"/>
<dbReference type="Gene3D" id="1.20.120.550">
    <property type="entry name" value="Membrane associated eicosanoid/glutathione metabolism-like domain"/>
    <property type="match status" value="1"/>
</dbReference>
<keyword evidence="2 5" id="KW-0812">Transmembrane</keyword>
<dbReference type="PANTHER" id="PTHR10250:SF15">
    <property type="entry name" value="MICROSOMAL GLUTATHIONE S-TRANSFERASE-RELATED"/>
    <property type="match status" value="1"/>
</dbReference>
<keyword evidence="7" id="KW-1185">Reference proteome</keyword>
<evidence type="ECO:0000313" key="6">
    <source>
        <dbReference type="EMBL" id="ACJ00265.1"/>
    </source>
</evidence>
<dbReference type="AlphaFoldDB" id="B6IVE1"/>
<dbReference type="OrthoDB" id="464934at2"/>
<gene>
    <name evidence="6" type="ordered locus">RC1_2897</name>
</gene>
<evidence type="ECO:0000256" key="3">
    <source>
        <dbReference type="ARBA" id="ARBA00022989"/>
    </source>
</evidence>
<sequence>MAGGIAQAFAWTGLVTLAALFVYFWSALMVGRGRGVYKVPAPSMDGPPEFLRAVRVQINTLEQIVLFLPALWLFAAAWGDMAAALVGVFWPVGRILYALAYYRDAKKRGPGFLIAMLPTLVLLLGALAGFVRVLL</sequence>
<feature type="transmembrane region" description="Helical" evidence="5">
    <location>
        <begin position="64"/>
        <end position="92"/>
    </location>
</feature>
<comment type="subcellular location">
    <subcellularLocation>
        <location evidence="1">Membrane</location>
        <topology evidence="1">Multi-pass membrane protein</topology>
    </subcellularLocation>
</comment>
<keyword evidence="3 5" id="KW-1133">Transmembrane helix</keyword>
<reference evidence="6 7" key="1">
    <citation type="journal article" date="2010" name="BMC Genomics">
        <title>Metabolic flexibility revealed in the genome of the cyst-forming alpha-1 proteobacterium Rhodospirillum centenum.</title>
        <authorList>
            <person name="Lu Y.K."/>
            <person name="Marden J."/>
            <person name="Han M."/>
            <person name="Swingley W.D."/>
            <person name="Mastrian S.D."/>
            <person name="Chowdhury S.R."/>
            <person name="Hao J."/>
            <person name="Helmy T."/>
            <person name="Kim S."/>
            <person name="Kurdoglu A.A."/>
            <person name="Matthies H.J."/>
            <person name="Rollo D."/>
            <person name="Stothard P."/>
            <person name="Blankenship R.E."/>
            <person name="Bauer C.E."/>
            <person name="Touchman J.W."/>
        </authorList>
    </citation>
    <scope>NUCLEOTIDE SEQUENCE [LARGE SCALE GENOMIC DNA]</scope>
    <source>
        <strain evidence="7">ATCC 51521 / SW</strain>
    </source>
</reference>
<evidence type="ECO:0000256" key="2">
    <source>
        <dbReference type="ARBA" id="ARBA00022692"/>
    </source>
</evidence>
<dbReference type="GO" id="GO:0016020">
    <property type="term" value="C:membrane"/>
    <property type="evidence" value="ECO:0007669"/>
    <property type="project" value="UniProtKB-SubCell"/>
</dbReference>
<dbReference type="Proteomes" id="UP000001591">
    <property type="component" value="Chromosome"/>
</dbReference>
<dbReference type="STRING" id="414684.RC1_2897"/>
<dbReference type="InterPro" id="IPR050997">
    <property type="entry name" value="MAPEG"/>
</dbReference>
<feature type="transmembrane region" description="Helical" evidence="5">
    <location>
        <begin position="6"/>
        <end position="28"/>
    </location>
</feature>
<dbReference type="EMBL" id="CP000613">
    <property type="protein sequence ID" value="ACJ00265.1"/>
    <property type="molecule type" value="Genomic_DNA"/>
</dbReference>
<accession>B6IVE1</accession>
<dbReference type="SUPFAM" id="SSF161084">
    <property type="entry name" value="MAPEG domain-like"/>
    <property type="match status" value="1"/>
</dbReference>
<dbReference type="InterPro" id="IPR001129">
    <property type="entry name" value="Membr-assoc_MAPEG"/>
</dbReference>
<dbReference type="KEGG" id="rce:RC1_2897"/>
<dbReference type="PANTHER" id="PTHR10250">
    <property type="entry name" value="MICROSOMAL GLUTATHIONE S-TRANSFERASE"/>
    <property type="match status" value="1"/>
</dbReference>
<name>B6IVE1_RHOCS</name>
<evidence type="ECO:0000256" key="5">
    <source>
        <dbReference type="SAM" id="Phobius"/>
    </source>
</evidence>
<evidence type="ECO:0000313" key="7">
    <source>
        <dbReference type="Proteomes" id="UP000001591"/>
    </source>
</evidence>
<dbReference type="HOGENOM" id="CLU_110291_3_1_5"/>
<dbReference type="eggNOG" id="COG3788">
    <property type="taxonomic scope" value="Bacteria"/>
</dbReference>
<evidence type="ECO:0000256" key="1">
    <source>
        <dbReference type="ARBA" id="ARBA00004141"/>
    </source>
</evidence>